<dbReference type="SUPFAM" id="SSF55003">
    <property type="entry name" value="PAP/Archaeal CCA-adding enzyme, C-terminal domain"/>
    <property type="match status" value="1"/>
</dbReference>
<evidence type="ECO:0000256" key="11">
    <source>
        <dbReference type="ARBA" id="ARBA00022842"/>
    </source>
</evidence>
<dbReference type="InterPro" id="IPR043519">
    <property type="entry name" value="NT_sf"/>
</dbReference>
<name>A0A0R3UNA9_MESCO</name>
<dbReference type="Pfam" id="PF04928">
    <property type="entry name" value="PAP_central"/>
    <property type="match status" value="1"/>
</dbReference>
<sequence>MAYRPKHFCHGIFCFTSDLNALHPQMSQTISPSDIPPQCLGETGALNFKPPTEQDLKDSAALEEALAQMNIFETQEEIHQRREALIKLQEISNRWIYKKALEQNLPEHNALSTTGKIFTFGSYRLGVNFRGADIDALLVVPRFITREEFFSDFQALLSEEDSVEDLHAVPDAFVPVLKLKFMGVEIDLLFAQIDMMSVRSDFNLSENSEQLLRNMDERDVRSVNGVRVTEDMLNLVYPKDVFKTALKVIRLWAKRKNIYSNAIGFLGGVSWAILTCRICQLYPCASPSTIVYLFFTIFSQWPWPKPVRLRESEYIPTLNLPVWDPRHNPTDQYHLMPILTPSYPSQNSTYNVQRSNRIIIEREIKQGVWCVLLGLIPLCLAVVKEILLRKRTWSDLFEPAFFFTYRHYVVVIVSGEEKRCFMERCGLVESRLRVLVSNAESNRYVKIAHVNCRAYGKGPQDGDAAFVKKWFIGMEFDRNPTSSTTLTNHTATAAVATTAADSSAPPPKLNIDLSDVISSFEIAIERGMSAEDTRTSVTVKYAKRSHLSQFISPEDMEEIRKQSAAHVTANQSNPGGLTRHGSNLSQMSASNSPRNCDSPNTTALSPAVAPAPISPRSLSASSAKIDASKEKTDSVSWKIHYSFNFLACNLLLLQPQTNPGGPRIGDKRHSTDASLPPTNGRLRVPNESPAAGEGGGGPNTGERAVDRLAKGENSSTLSSEVKRSRCLAQEDQATNGSTTSPQSQAATPTTTSSAAPLRTGAS</sequence>
<protein>
    <recommendedName>
        <fullName evidence="5">polynucleotide adenylyltransferase</fullName>
        <ecNumber evidence="5">2.7.7.19</ecNumber>
    </recommendedName>
</protein>
<dbReference type="GO" id="GO:0005634">
    <property type="term" value="C:nucleus"/>
    <property type="evidence" value="ECO:0007669"/>
    <property type="project" value="UniProtKB-SubCell"/>
</dbReference>
<comment type="catalytic activity">
    <reaction evidence="13">
        <text>RNA(n) + ATP = RNA(n)-3'-adenine ribonucleotide + diphosphate</text>
        <dbReference type="Rhea" id="RHEA:11332"/>
        <dbReference type="Rhea" id="RHEA-COMP:14527"/>
        <dbReference type="Rhea" id="RHEA-COMP:17347"/>
        <dbReference type="ChEBI" id="CHEBI:30616"/>
        <dbReference type="ChEBI" id="CHEBI:33019"/>
        <dbReference type="ChEBI" id="CHEBI:140395"/>
        <dbReference type="ChEBI" id="CHEBI:173115"/>
        <dbReference type="EC" id="2.7.7.19"/>
    </reaction>
</comment>
<evidence type="ECO:0000256" key="4">
    <source>
        <dbReference type="ARBA" id="ARBA00010912"/>
    </source>
</evidence>
<dbReference type="GO" id="GO:0003723">
    <property type="term" value="F:RNA binding"/>
    <property type="evidence" value="ECO:0007669"/>
    <property type="project" value="InterPro"/>
</dbReference>
<dbReference type="InterPro" id="IPR048840">
    <property type="entry name" value="PolA_pol_NTPase"/>
</dbReference>
<feature type="domain" description="Poly(A) polymerase central" evidence="16">
    <location>
        <begin position="241"/>
        <end position="398"/>
    </location>
</feature>
<feature type="region of interest" description="Disordered" evidence="14">
    <location>
        <begin position="552"/>
        <end position="631"/>
    </location>
</feature>
<evidence type="ECO:0000256" key="6">
    <source>
        <dbReference type="ARBA" id="ARBA00022664"/>
    </source>
</evidence>
<evidence type="ECO:0000256" key="3">
    <source>
        <dbReference type="ARBA" id="ARBA00004123"/>
    </source>
</evidence>
<dbReference type="Pfam" id="PF20750">
    <property type="entry name" value="PAP_NTPase"/>
    <property type="match status" value="1"/>
</dbReference>
<keyword evidence="12" id="KW-0539">Nucleus</keyword>
<dbReference type="GO" id="GO:0005524">
    <property type="term" value="F:ATP binding"/>
    <property type="evidence" value="ECO:0007669"/>
    <property type="project" value="UniProtKB-KW"/>
</dbReference>
<keyword evidence="10" id="KW-0067">ATP-binding</keyword>
<dbReference type="InterPro" id="IPR007010">
    <property type="entry name" value="PolA_pol_RNA-bd_dom"/>
</dbReference>
<dbReference type="FunFam" id="1.10.1410.10:FF:000001">
    <property type="entry name" value="Putative poly(A) polymerase gamma"/>
    <property type="match status" value="1"/>
</dbReference>
<dbReference type="SUPFAM" id="SSF81301">
    <property type="entry name" value="Nucleotidyltransferase"/>
    <property type="match status" value="1"/>
</dbReference>
<evidence type="ECO:0000256" key="1">
    <source>
        <dbReference type="ARBA" id="ARBA00001936"/>
    </source>
</evidence>
<evidence type="ECO:0000259" key="15">
    <source>
        <dbReference type="Pfam" id="PF04926"/>
    </source>
</evidence>
<organism evidence="18 19">
    <name type="scientific">Mesocestoides corti</name>
    <name type="common">Flatworm</name>
    <dbReference type="NCBI Taxonomy" id="53468"/>
    <lineage>
        <taxon>Eukaryota</taxon>
        <taxon>Metazoa</taxon>
        <taxon>Spiralia</taxon>
        <taxon>Lophotrochozoa</taxon>
        <taxon>Platyhelminthes</taxon>
        <taxon>Cestoda</taxon>
        <taxon>Eucestoda</taxon>
        <taxon>Cyclophyllidea</taxon>
        <taxon>Mesocestoididae</taxon>
        <taxon>Mesocestoides</taxon>
    </lineage>
</organism>
<comment type="subcellular location">
    <subcellularLocation>
        <location evidence="3">Nucleus</location>
    </subcellularLocation>
</comment>
<proteinExistence type="inferred from homology"/>
<keyword evidence="7" id="KW-0808">Transferase</keyword>
<dbReference type="Gene3D" id="3.30.460.10">
    <property type="entry name" value="Beta Polymerase, domain 2"/>
    <property type="match status" value="1"/>
</dbReference>
<dbReference type="EC" id="2.7.7.19" evidence="5"/>
<keyword evidence="6" id="KW-0507">mRNA processing</keyword>
<dbReference type="Gene3D" id="3.30.70.590">
    <property type="entry name" value="Poly(A) polymerase predicted RNA binding domain"/>
    <property type="match status" value="1"/>
</dbReference>
<comment type="cofactor">
    <cofactor evidence="2">
        <name>Mg(2+)</name>
        <dbReference type="ChEBI" id="CHEBI:18420"/>
    </cofactor>
</comment>
<feature type="compositionally biased region" description="Low complexity" evidence="14">
    <location>
        <begin position="737"/>
        <end position="756"/>
    </location>
</feature>
<comment type="cofactor">
    <cofactor evidence="1">
        <name>Mn(2+)</name>
        <dbReference type="ChEBI" id="CHEBI:29035"/>
    </cofactor>
</comment>
<feature type="domain" description="Poly(A) polymerase nucleotidyltransferase" evidence="17">
    <location>
        <begin position="41"/>
        <end position="236"/>
    </location>
</feature>
<evidence type="ECO:0000259" key="16">
    <source>
        <dbReference type="Pfam" id="PF04928"/>
    </source>
</evidence>
<evidence type="ECO:0000256" key="2">
    <source>
        <dbReference type="ARBA" id="ARBA00001946"/>
    </source>
</evidence>
<dbReference type="AlphaFoldDB" id="A0A0R3UNA9"/>
<evidence type="ECO:0000256" key="12">
    <source>
        <dbReference type="ARBA" id="ARBA00023242"/>
    </source>
</evidence>
<dbReference type="GO" id="GO:0006397">
    <property type="term" value="P:mRNA processing"/>
    <property type="evidence" value="ECO:0007669"/>
    <property type="project" value="UniProtKB-KW"/>
</dbReference>
<dbReference type="FunFam" id="3.30.460.10:FF:000002">
    <property type="entry name" value="Poly(A) polymerase alpha, putative"/>
    <property type="match status" value="1"/>
</dbReference>
<dbReference type="Gene3D" id="1.10.1410.10">
    <property type="match status" value="1"/>
</dbReference>
<dbReference type="Pfam" id="PF04926">
    <property type="entry name" value="PAP_RNA-bind"/>
    <property type="match status" value="1"/>
</dbReference>
<dbReference type="GO" id="GO:0031123">
    <property type="term" value="P:RNA 3'-end processing"/>
    <property type="evidence" value="ECO:0007669"/>
    <property type="project" value="InterPro"/>
</dbReference>
<dbReference type="GO" id="GO:0046872">
    <property type="term" value="F:metal ion binding"/>
    <property type="evidence" value="ECO:0007669"/>
    <property type="project" value="UniProtKB-KW"/>
</dbReference>
<dbReference type="InterPro" id="IPR007012">
    <property type="entry name" value="PolA_pol_cen_dom"/>
</dbReference>
<dbReference type="EMBL" id="UXSR01005679">
    <property type="protein sequence ID" value="VDD83274.1"/>
    <property type="molecule type" value="Genomic_DNA"/>
</dbReference>
<dbReference type="SUPFAM" id="SSF81631">
    <property type="entry name" value="PAP/OAS1 substrate-binding domain"/>
    <property type="match status" value="1"/>
</dbReference>
<reference evidence="18 19" key="1">
    <citation type="submission" date="2018-10" db="EMBL/GenBank/DDBJ databases">
        <authorList>
            <consortium name="Pathogen Informatics"/>
        </authorList>
    </citation>
    <scope>NUCLEOTIDE SEQUENCE [LARGE SCALE GENOMIC DNA]</scope>
</reference>
<feature type="domain" description="Poly(A) polymerase RNA-binding" evidence="15">
    <location>
        <begin position="401"/>
        <end position="456"/>
    </location>
</feature>
<evidence type="ECO:0000313" key="19">
    <source>
        <dbReference type="Proteomes" id="UP000267029"/>
    </source>
</evidence>
<evidence type="ECO:0000256" key="7">
    <source>
        <dbReference type="ARBA" id="ARBA00022679"/>
    </source>
</evidence>
<evidence type="ECO:0000259" key="17">
    <source>
        <dbReference type="Pfam" id="PF20750"/>
    </source>
</evidence>
<evidence type="ECO:0000256" key="8">
    <source>
        <dbReference type="ARBA" id="ARBA00022723"/>
    </source>
</evidence>
<dbReference type="PANTHER" id="PTHR10682:SF10">
    <property type="entry name" value="POLYNUCLEOTIDE ADENYLYLTRANSFERASE"/>
    <property type="match status" value="1"/>
</dbReference>
<evidence type="ECO:0000256" key="5">
    <source>
        <dbReference type="ARBA" id="ARBA00012388"/>
    </source>
</evidence>
<dbReference type="Proteomes" id="UP000267029">
    <property type="component" value="Unassembled WGS sequence"/>
</dbReference>
<gene>
    <name evidence="18" type="ORF">MCOS_LOCUS9277</name>
</gene>
<dbReference type="CDD" id="cd05402">
    <property type="entry name" value="NT_PAP_TUTase"/>
    <property type="match status" value="1"/>
</dbReference>
<evidence type="ECO:0000256" key="9">
    <source>
        <dbReference type="ARBA" id="ARBA00022741"/>
    </source>
</evidence>
<feature type="region of interest" description="Disordered" evidence="14">
    <location>
        <begin position="659"/>
        <end position="762"/>
    </location>
</feature>
<evidence type="ECO:0000313" key="18">
    <source>
        <dbReference type="EMBL" id="VDD83274.1"/>
    </source>
</evidence>
<dbReference type="InterPro" id="IPR011068">
    <property type="entry name" value="NuclTrfase_I-like_C"/>
</dbReference>
<dbReference type="PANTHER" id="PTHR10682">
    <property type="entry name" value="POLY A POLYMERASE"/>
    <property type="match status" value="1"/>
</dbReference>
<accession>A0A0R3UNA9</accession>
<keyword evidence="8" id="KW-0479">Metal-binding</keyword>
<feature type="compositionally biased region" description="Polar residues" evidence="14">
    <location>
        <begin position="568"/>
        <end position="604"/>
    </location>
</feature>
<comment type="similarity">
    <text evidence="4">Belongs to the poly(A) polymerase family.</text>
</comment>
<dbReference type="OrthoDB" id="412748at2759"/>
<dbReference type="STRING" id="53468.A0A0R3UNA9"/>
<keyword evidence="9" id="KW-0547">Nucleotide-binding</keyword>
<keyword evidence="11" id="KW-0460">Magnesium</keyword>
<keyword evidence="19" id="KW-1185">Reference proteome</keyword>
<evidence type="ECO:0000256" key="14">
    <source>
        <dbReference type="SAM" id="MobiDB-lite"/>
    </source>
</evidence>
<dbReference type="GO" id="GO:1990817">
    <property type="term" value="F:poly(A) RNA polymerase activity"/>
    <property type="evidence" value="ECO:0007669"/>
    <property type="project" value="UniProtKB-EC"/>
</dbReference>
<evidence type="ECO:0000256" key="10">
    <source>
        <dbReference type="ARBA" id="ARBA00022840"/>
    </source>
</evidence>
<evidence type="ECO:0000256" key="13">
    <source>
        <dbReference type="ARBA" id="ARBA00048830"/>
    </source>
</evidence>